<feature type="transmembrane region" description="Helical" evidence="1">
    <location>
        <begin position="755"/>
        <end position="776"/>
    </location>
</feature>
<evidence type="ECO:0000259" key="2">
    <source>
        <dbReference type="Pfam" id="PF00501"/>
    </source>
</evidence>
<keyword evidence="1" id="KW-0812">Transmembrane</keyword>
<dbReference type="Gene3D" id="3.50.50.60">
    <property type="entry name" value="FAD/NAD(P)-binding domain"/>
    <property type="match status" value="1"/>
</dbReference>
<name>A0A9N8HHR0_9STRA</name>
<dbReference type="InterPro" id="IPR000873">
    <property type="entry name" value="AMP-dep_synth/lig_dom"/>
</dbReference>
<dbReference type="InterPro" id="IPR011004">
    <property type="entry name" value="Trimer_LpxA-like_sf"/>
</dbReference>
<dbReference type="Proteomes" id="UP001153069">
    <property type="component" value="Unassembled WGS sequence"/>
</dbReference>
<gene>
    <name evidence="3" type="ORF">SEMRO_653_G181920.1</name>
</gene>
<dbReference type="PANTHER" id="PTHR22754:SF32">
    <property type="entry name" value="DISCO-INTERACTING PROTEIN 2"/>
    <property type="match status" value="1"/>
</dbReference>
<dbReference type="SUPFAM" id="SSF51161">
    <property type="entry name" value="Trimeric LpxA-like enzymes"/>
    <property type="match status" value="1"/>
</dbReference>
<dbReference type="InterPro" id="IPR036188">
    <property type="entry name" value="FAD/NAD-bd_sf"/>
</dbReference>
<accession>A0A9N8HHR0</accession>
<dbReference type="SUPFAM" id="SSF56801">
    <property type="entry name" value="Acetyl-CoA synthetase-like"/>
    <property type="match status" value="1"/>
</dbReference>
<dbReference type="Gene3D" id="3.40.50.12780">
    <property type="entry name" value="N-terminal domain of ligase-like"/>
    <property type="match status" value="1"/>
</dbReference>
<protein>
    <submittedName>
        <fullName evidence="3">D-alanine--D-alanyl carrier protein ligase</fullName>
    </submittedName>
</protein>
<dbReference type="PANTHER" id="PTHR22754">
    <property type="entry name" value="DISCO-INTERACTING PROTEIN 2 DIP2 -RELATED"/>
    <property type="match status" value="1"/>
</dbReference>
<keyword evidence="4" id="KW-1185">Reference proteome</keyword>
<evidence type="ECO:0000313" key="3">
    <source>
        <dbReference type="EMBL" id="CAB9514436.1"/>
    </source>
</evidence>
<comment type="caution">
    <text evidence="3">The sequence shown here is derived from an EMBL/GenBank/DDBJ whole genome shotgun (WGS) entry which is preliminary data.</text>
</comment>
<feature type="transmembrane region" description="Helical" evidence="1">
    <location>
        <begin position="616"/>
        <end position="634"/>
    </location>
</feature>
<evidence type="ECO:0000313" key="4">
    <source>
        <dbReference type="Proteomes" id="UP001153069"/>
    </source>
</evidence>
<proteinExistence type="predicted"/>
<dbReference type="OrthoDB" id="199633at2759"/>
<feature type="transmembrane region" description="Helical" evidence="1">
    <location>
        <begin position="1679"/>
        <end position="1700"/>
    </location>
</feature>
<feature type="transmembrane region" description="Helical" evidence="1">
    <location>
        <begin position="1150"/>
        <end position="1181"/>
    </location>
</feature>
<organism evidence="3 4">
    <name type="scientific">Seminavis robusta</name>
    <dbReference type="NCBI Taxonomy" id="568900"/>
    <lineage>
        <taxon>Eukaryota</taxon>
        <taxon>Sar</taxon>
        <taxon>Stramenopiles</taxon>
        <taxon>Ochrophyta</taxon>
        <taxon>Bacillariophyta</taxon>
        <taxon>Bacillariophyceae</taxon>
        <taxon>Bacillariophycidae</taxon>
        <taxon>Naviculales</taxon>
        <taxon>Naviculaceae</taxon>
        <taxon>Seminavis</taxon>
    </lineage>
</organism>
<keyword evidence="3" id="KW-0436">Ligase</keyword>
<dbReference type="InterPro" id="IPR045851">
    <property type="entry name" value="AMP-bd_C_sf"/>
</dbReference>
<reference evidence="3" key="1">
    <citation type="submission" date="2020-06" db="EMBL/GenBank/DDBJ databases">
        <authorList>
            <consortium name="Plant Systems Biology data submission"/>
        </authorList>
    </citation>
    <scope>NUCLEOTIDE SEQUENCE</scope>
    <source>
        <strain evidence="3">D6</strain>
    </source>
</reference>
<dbReference type="Gene3D" id="1.10.1200.10">
    <property type="entry name" value="ACP-like"/>
    <property type="match status" value="1"/>
</dbReference>
<feature type="transmembrane region" description="Helical" evidence="1">
    <location>
        <begin position="1638"/>
        <end position="1658"/>
    </location>
</feature>
<dbReference type="InterPro" id="IPR042099">
    <property type="entry name" value="ANL_N_sf"/>
</dbReference>
<dbReference type="InterPro" id="IPR036736">
    <property type="entry name" value="ACP-like_sf"/>
</dbReference>
<feature type="transmembrane region" description="Helical" evidence="1">
    <location>
        <begin position="1196"/>
        <end position="1223"/>
    </location>
</feature>
<feature type="transmembrane region" description="Helical" evidence="1">
    <location>
        <begin position="1604"/>
        <end position="1626"/>
    </location>
</feature>
<dbReference type="Pfam" id="PF00501">
    <property type="entry name" value="AMP-binding"/>
    <property type="match status" value="1"/>
</dbReference>
<dbReference type="EMBL" id="CAICTM010000652">
    <property type="protein sequence ID" value="CAB9514436.1"/>
    <property type="molecule type" value="Genomic_DNA"/>
</dbReference>
<dbReference type="SUPFAM" id="SSF51905">
    <property type="entry name" value="FAD/NAD(P)-binding domain"/>
    <property type="match status" value="1"/>
</dbReference>
<dbReference type="SUPFAM" id="SSF47336">
    <property type="entry name" value="ACP-like"/>
    <property type="match status" value="1"/>
</dbReference>
<feature type="domain" description="AMP-dependent synthetase/ligase" evidence="2">
    <location>
        <begin position="15"/>
        <end position="394"/>
    </location>
</feature>
<dbReference type="PROSITE" id="PS00455">
    <property type="entry name" value="AMP_BINDING"/>
    <property type="match status" value="1"/>
</dbReference>
<feature type="transmembrane region" description="Helical" evidence="1">
    <location>
        <begin position="1429"/>
        <end position="1450"/>
    </location>
</feature>
<dbReference type="InterPro" id="IPR020845">
    <property type="entry name" value="AMP-binding_CS"/>
</dbReference>
<dbReference type="Gene3D" id="3.30.300.30">
    <property type="match status" value="1"/>
</dbReference>
<dbReference type="GO" id="GO:0016874">
    <property type="term" value="F:ligase activity"/>
    <property type="evidence" value="ECO:0007669"/>
    <property type="project" value="UniProtKB-KW"/>
</dbReference>
<keyword evidence="1" id="KW-1133">Transmembrane helix</keyword>
<dbReference type="Pfam" id="PF13450">
    <property type="entry name" value="NAD_binding_8"/>
    <property type="match status" value="1"/>
</dbReference>
<sequence>MAAMKFSSTILEALNHHATQTPDKVVFTWVDIRCKEQRRMTFKQLEDESNAVAHRLLKLGCKKGDHVMVAYPFGLEFLAGMFGAMKIGVIPCSIYPPNPNQLKTDMPKFRRFAVDAGAKYALSTSAFATAMTAVSVLYKTGVKWIGTDQLPIKKSNPKKPKHYEKFEGRVIEVCFIQYTSGSTGRPKGVMISHGNLVENCIAISAMSGTDASNVGTTVGALWVPQYHDMGLVAGFMTTLYFGTSLVMASPLDFVVNPVLWSDMVETYKATLTCAPNFAYALLLKRLEQANRKADWTCVRRAMFGGEPAQSHVVEAAATTLSIKPEHVYNIYGLAESVVFLTGGSAYPDSEGLLCCGEVNSPTLKLRIIQDGKEVEDGQVGSIWAQSPRVAAGYYGQPQLTTSTFANALPGYDGTWLDTGDLGKVVDGQLYVTGRVKDVIIINGKNYYPTDVELSIDALFGDIIRPGRTTAFQHGEDSVGITVEGRKGFDKSGNEDLVIKIANHVSQDHGLSSAEVLILKLGVTPKTTSGKLKRSEIRQMTIGGNWKESSILLQFKRQEALTPLQKSQRPSFLERSFSMNGIASNEFYLNEETEHEIMRQSMRALDCNLEEQPHVAMHPHVAIVGGGVAGLITALRLSQRNIKVTVFERNEQIGGHARYTTVFGHERNPAFGMFCESAWPNLMALAKELGIEPLALGTALEGRHAVDMGSHQIPKADPAEVSRFLAEMHLVYKSGSGLGESIGQFMDRKGFDQHFIIYYFLGKMISFFAGNSIQQFLDYPLDLIAWYVVAIGIASADEMLFRLRNKDYMDAFEHRLMRLGVDLKTGCSPIIQGRDGTGVLIFTGTEDDDVQHFDKLVLAVPPNAAMQVLGEHCSDYEGALEEFDCPLETIVFHTDEKWVEPSMIDGIFANIPDCGTSLPSCDDTIPFTTSLASDTDNRTPIYATHAYSTFNELDFDSPTETMAFTHTKLTPKADELRKAILEHQGENNSYYAGGWTRGLMFHEDALVSGIQVANSILHELGGRPHNILARTIAPADEKTNGASSFKTFHAGTGVPIPASESIVMAVFGFSVDSSKTWAENGMTSLKSAELRNKVEEDLHVVLPANFEQIYPTPAELAKFLEASEGQSFPVYAMGHRELEWNTSRSKCSKPVLAILQALGSIVILLLLFISIVPSCLLVSWAINRCGFLEHGQCMDPLWVVFMPTAFPLFIFCFSFIVIICKYAVVGTYQPRQIELLSWAYLHWWFVDRLMEVWESTVGHFFVETKYIWIFYWLLGADLAWSTKIEAYIREFDLVKVGSNATIGHSLKCRKFSQSVETGPMMTFRPIVVGNNSSVSGMVSPGTVIGESCKVEKLSAVKEGAELSNNILAKGIPAYNSGPYTCSIPSPKEEVILEIFKIGWTTAEAYHFFALSFLTHASLNQILPSWRYATVLHWILVFPASSFLALLTSMALKWLLIGKRDPSEDYDGSLYRRATNWACDFHFRVACWTLAPFFGQSKLWNIVLFLHGLDVDMKSGLNNPYLIFYPSKVDFVKIRNSFVATISLDFGQKGDSKIEIINSSVGYNVVLHAGVKIMRSSIPPRSDVSDSVYDLNQSGDAWKPALIMDLFLPELVQMLLNFVIFASLIPAYEMGLAATRSSSISMTTCGIAAAFVLQLFLWLLSSRAVERALMILPKYAQQSFFGVYINHVWIFGVVNWLVFLLYGTPMFSYYARLMGATVEGELWYFGNALYEYECLHFEGSTIIDSAHVSGHYLDCNGLTINDTYVSGLLHPGCYASAGSVVSAAEHGPWKVFLRHIASLKNSTALQSDSTFSNADVPSDPV</sequence>
<feature type="transmembrane region" description="Helical" evidence="1">
    <location>
        <begin position="782"/>
        <end position="800"/>
    </location>
</feature>
<keyword evidence="1" id="KW-0472">Membrane</keyword>
<evidence type="ECO:0000256" key="1">
    <source>
        <dbReference type="SAM" id="Phobius"/>
    </source>
</evidence>
<feature type="transmembrane region" description="Helical" evidence="1">
    <location>
        <begin position="1396"/>
        <end position="1417"/>
    </location>
</feature>